<dbReference type="AlphaFoldDB" id="A0A256FKX2"/>
<dbReference type="eggNOG" id="ENOG502Z7T2">
    <property type="taxonomic scope" value="Bacteria"/>
</dbReference>
<comment type="caution">
    <text evidence="1">The sequence shown here is derived from an EMBL/GenBank/DDBJ whole genome shotgun (WGS) entry which is preliminary data.</text>
</comment>
<organism evidence="1 2">
    <name type="scientific">Brucella rhizosphaerae</name>
    <dbReference type="NCBI Taxonomy" id="571254"/>
    <lineage>
        <taxon>Bacteria</taxon>
        <taxon>Pseudomonadati</taxon>
        <taxon>Pseudomonadota</taxon>
        <taxon>Alphaproteobacteria</taxon>
        <taxon>Hyphomicrobiales</taxon>
        <taxon>Brucellaceae</taxon>
        <taxon>Brucella/Ochrobactrum group</taxon>
        <taxon>Brucella</taxon>
    </lineage>
</organism>
<dbReference type="Pfam" id="PF13479">
    <property type="entry name" value="AAA_24"/>
    <property type="match status" value="1"/>
</dbReference>
<dbReference type="EMBL" id="NNRK01000025">
    <property type="protein sequence ID" value="OYR15497.1"/>
    <property type="molecule type" value="Genomic_DNA"/>
</dbReference>
<proteinExistence type="predicted"/>
<keyword evidence="2" id="KW-1185">Reference proteome</keyword>
<gene>
    <name evidence="1" type="ORF">CEV32_4772</name>
</gene>
<dbReference type="InterPro" id="IPR027417">
    <property type="entry name" value="P-loop_NTPase"/>
</dbReference>
<reference evidence="1 2" key="1">
    <citation type="submission" date="2017-07" db="EMBL/GenBank/DDBJ databases">
        <title>Phylogenetic study on the rhizospheric bacterium Ochrobactrum sp. A44.</title>
        <authorList>
            <person name="Krzyzanowska D.M."/>
            <person name="Ossowicki A."/>
            <person name="Rajewska M."/>
            <person name="Maciag T."/>
            <person name="Kaczynski Z."/>
            <person name="Czerwicka M."/>
            <person name="Jafra S."/>
        </authorList>
    </citation>
    <scope>NUCLEOTIDE SEQUENCE [LARGE SCALE GENOMIC DNA]</scope>
    <source>
        <strain evidence="1 2">PR17</strain>
    </source>
</reference>
<dbReference type="Proteomes" id="UP000216345">
    <property type="component" value="Unassembled WGS sequence"/>
</dbReference>
<dbReference type="RefSeq" id="WP_094576234.1">
    <property type="nucleotide sequence ID" value="NZ_JBHEEL010000008.1"/>
</dbReference>
<evidence type="ECO:0000313" key="2">
    <source>
        <dbReference type="Proteomes" id="UP000216345"/>
    </source>
</evidence>
<accession>A0A256FKX2</accession>
<dbReference type="OrthoDB" id="5413799at2"/>
<name>A0A256FKX2_9HYPH</name>
<protein>
    <submittedName>
        <fullName evidence="1">AAA domain protein</fullName>
    </submittedName>
</protein>
<sequence>MAISLSSLKSTKRNDPPVMLLYGVDGIGKTSLAAEFPDPIYLATEGERPPSDVEMATPGTIESFEDLLNIIGELLTEEHDRRTVILDSADGLEPLVWAATCARLGITSIEEAGFGKGYVEADTEWNELMSALSAVAQAGIYVVILAHPEIVRFDSPTTDPYSRYQPKLHKRANALVREKSDVVAFMNYRVSIKEKEVARQTKVAHAEGGKERQIHLNEGAGFNAKNRYSMPDAVPYRKGQGFTELAKYWPVANDNAAQRDAA</sequence>
<evidence type="ECO:0000313" key="1">
    <source>
        <dbReference type="EMBL" id="OYR15497.1"/>
    </source>
</evidence>
<dbReference type="SUPFAM" id="SSF52540">
    <property type="entry name" value="P-loop containing nucleoside triphosphate hydrolases"/>
    <property type="match status" value="1"/>
</dbReference>